<sequence>MNAALASNDFLVSSKSQRSFAMLFAIGLTLVMLAQFTLEFKPGSKTAEKAQTMLLTWIRPSLPKPDISKPAPPPTPITMSNRPTRILSNQAKNIEPAKTISAPSNSPAVNNEKPVSFDSVVESINSTTPASENLSSKKFDSRAARLAYEESKSDIQKMAEASNKPMSTQKLSKHERFQQAADAAVKPDCVRQGGSILSIFVIAYQAATDHCK</sequence>
<keyword evidence="2" id="KW-0812">Transmembrane</keyword>
<feature type="transmembrane region" description="Helical" evidence="2">
    <location>
        <begin position="20"/>
        <end position="38"/>
    </location>
</feature>
<dbReference type="Proteomes" id="UP000627446">
    <property type="component" value="Unassembled WGS sequence"/>
</dbReference>
<name>A0A923KK82_9BURK</name>
<protein>
    <submittedName>
        <fullName evidence="3">Uncharacterized protein</fullName>
    </submittedName>
</protein>
<evidence type="ECO:0000256" key="2">
    <source>
        <dbReference type="SAM" id="Phobius"/>
    </source>
</evidence>
<dbReference type="EMBL" id="JACOFZ010000001">
    <property type="protein sequence ID" value="MBC3880500.1"/>
    <property type="molecule type" value="Genomic_DNA"/>
</dbReference>
<keyword evidence="2" id="KW-0472">Membrane</keyword>
<evidence type="ECO:0000313" key="3">
    <source>
        <dbReference type="EMBL" id="MBC3880500.1"/>
    </source>
</evidence>
<evidence type="ECO:0000256" key="1">
    <source>
        <dbReference type="SAM" id="MobiDB-lite"/>
    </source>
</evidence>
<proteinExistence type="predicted"/>
<gene>
    <name evidence="3" type="ORF">H8K36_03885</name>
</gene>
<reference evidence="3" key="1">
    <citation type="submission" date="2020-08" db="EMBL/GenBank/DDBJ databases">
        <title>Novel species isolated from subtropical streams in China.</title>
        <authorList>
            <person name="Lu H."/>
        </authorList>
    </citation>
    <scope>NUCLEOTIDE SEQUENCE</scope>
    <source>
        <strain evidence="3">LX22W</strain>
    </source>
</reference>
<evidence type="ECO:0000313" key="4">
    <source>
        <dbReference type="Proteomes" id="UP000627446"/>
    </source>
</evidence>
<dbReference type="AlphaFoldDB" id="A0A923KK82"/>
<keyword evidence="2" id="KW-1133">Transmembrane helix</keyword>
<keyword evidence="4" id="KW-1185">Reference proteome</keyword>
<organism evidence="3 4">
    <name type="scientific">Undibacterium nitidum</name>
    <dbReference type="NCBI Taxonomy" id="2762298"/>
    <lineage>
        <taxon>Bacteria</taxon>
        <taxon>Pseudomonadati</taxon>
        <taxon>Pseudomonadota</taxon>
        <taxon>Betaproteobacteria</taxon>
        <taxon>Burkholderiales</taxon>
        <taxon>Oxalobacteraceae</taxon>
        <taxon>Undibacterium</taxon>
    </lineage>
</organism>
<dbReference type="RefSeq" id="WP_186914995.1">
    <property type="nucleotide sequence ID" value="NZ_JACOFZ010000001.1"/>
</dbReference>
<accession>A0A923KK82</accession>
<feature type="region of interest" description="Disordered" evidence="1">
    <location>
        <begin position="154"/>
        <end position="175"/>
    </location>
</feature>
<comment type="caution">
    <text evidence="3">The sequence shown here is derived from an EMBL/GenBank/DDBJ whole genome shotgun (WGS) entry which is preliminary data.</text>
</comment>